<name>L0JKL7_NATP1</name>
<sequence>MKDRTTVPRPRPPRDGNRLKANRHPDRAEARAERAAASGHDSIGETRPDHYGATDAISVAPIGGNR</sequence>
<reference evidence="4" key="2">
    <citation type="submission" date="2012-02" db="EMBL/GenBank/DDBJ databases">
        <title>Complete sequence of chromosome of Natrinema pellirubrum DSM 15624.</title>
        <authorList>
            <person name="Lucas S."/>
            <person name="Han J."/>
            <person name="Lapidus A."/>
            <person name="Cheng J.-F."/>
            <person name="Goodwin L."/>
            <person name="Pitluck S."/>
            <person name="Peters L."/>
            <person name="Teshima H."/>
            <person name="Detter J.C."/>
            <person name="Han C."/>
            <person name="Tapia R."/>
            <person name="Land M."/>
            <person name="Hauser L."/>
            <person name="Kyrpides N."/>
            <person name="Ivanova N."/>
            <person name="Pagani I."/>
            <person name="Sproer C."/>
            <person name="Anderson I."/>
            <person name="Woyke T."/>
        </authorList>
    </citation>
    <scope>NUCLEOTIDE SEQUENCE [LARGE SCALE GENOMIC DNA]</scope>
    <source>
        <strain evidence="4">DSM 15624 / JCM 10476 / NCIMB 786</strain>
    </source>
</reference>
<dbReference type="STRING" id="797303.Natpe_1941"/>
<dbReference type="Proteomes" id="UP000011593">
    <property type="component" value="Unassembled WGS sequence"/>
</dbReference>
<dbReference type="EMBL" id="CP003372">
    <property type="protein sequence ID" value="AGB31794.1"/>
    <property type="molecule type" value="Genomic_DNA"/>
</dbReference>
<dbReference type="Proteomes" id="UP000010843">
    <property type="component" value="Chromosome"/>
</dbReference>
<feature type="compositionally biased region" description="Basic and acidic residues" evidence="1">
    <location>
        <begin position="42"/>
        <end position="52"/>
    </location>
</feature>
<dbReference type="AlphaFoldDB" id="L0JKL7"/>
<gene>
    <name evidence="2" type="ordered locus">Natpe_1941</name>
    <name evidence="3" type="ORF">C488_15097</name>
</gene>
<dbReference type="HOGENOM" id="CLU_2821024_0_0_2"/>
<proteinExistence type="predicted"/>
<feature type="region of interest" description="Disordered" evidence="1">
    <location>
        <begin position="1"/>
        <end position="66"/>
    </location>
</feature>
<organism evidence="2 4">
    <name type="scientific">Natrinema pellirubrum (strain DSM 15624 / CIP 106293 / JCM 10476 / NCIMB 786 / 157)</name>
    <dbReference type="NCBI Taxonomy" id="797303"/>
    <lineage>
        <taxon>Archaea</taxon>
        <taxon>Methanobacteriati</taxon>
        <taxon>Methanobacteriota</taxon>
        <taxon>Stenosarchaea group</taxon>
        <taxon>Halobacteria</taxon>
        <taxon>Halobacteriales</taxon>
        <taxon>Natrialbaceae</taxon>
        <taxon>Natrinema</taxon>
    </lineage>
</organism>
<dbReference type="EMBL" id="AOIE01000091">
    <property type="protein sequence ID" value="ELY72348.1"/>
    <property type="molecule type" value="Genomic_DNA"/>
</dbReference>
<dbReference type="KEGG" id="npe:Natpe_1941"/>
<reference evidence="2" key="1">
    <citation type="submission" date="2012-02" db="EMBL/GenBank/DDBJ databases">
        <title>Complete sequence of chromosome of Natrinema pellirubrum DSM 15624.</title>
        <authorList>
            <consortium name="US DOE Joint Genome Institute"/>
            <person name="Lucas S."/>
            <person name="Han J."/>
            <person name="Lapidus A."/>
            <person name="Cheng J.-F."/>
            <person name="Goodwin L."/>
            <person name="Pitluck S."/>
            <person name="Peters L."/>
            <person name="Teshima H."/>
            <person name="Detter J.C."/>
            <person name="Han C."/>
            <person name="Tapia R."/>
            <person name="Land M."/>
            <person name="Hauser L."/>
            <person name="Kyrpides N."/>
            <person name="Ivanova N."/>
            <person name="Pagani I."/>
            <person name="Sproer C."/>
            <person name="Anderson I."/>
            <person name="Woyke T."/>
        </authorList>
    </citation>
    <scope>NUCLEOTIDE SEQUENCE</scope>
    <source>
        <strain evidence="2">DSM 15624</strain>
    </source>
</reference>
<feature type="compositionally biased region" description="Basic and acidic residues" evidence="1">
    <location>
        <begin position="1"/>
        <end position="34"/>
    </location>
</feature>
<evidence type="ECO:0000313" key="5">
    <source>
        <dbReference type="Proteomes" id="UP000011593"/>
    </source>
</evidence>
<keyword evidence="5" id="KW-1185">Reference proteome</keyword>
<evidence type="ECO:0000313" key="4">
    <source>
        <dbReference type="Proteomes" id="UP000010843"/>
    </source>
</evidence>
<evidence type="ECO:0000313" key="2">
    <source>
        <dbReference type="EMBL" id="AGB31794.1"/>
    </source>
</evidence>
<evidence type="ECO:0000256" key="1">
    <source>
        <dbReference type="SAM" id="MobiDB-lite"/>
    </source>
</evidence>
<protein>
    <submittedName>
        <fullName evidence="2">Uncharacterized protein</fullName>
    </submittedName>
</protein>
<evidence type="ECO:0000313" key="3">
    <source>
        <dbReference type="EMBL" id="ELY72348.1"/>
    </source>
</evidence>
<reference evidence="3 5" key="3">
    <citation type="journal article" date="2014" name="PLoS Genet.">
        <title>Phylogenetically driven sequencing of extremely halophilic archaea reveals strategies for static and dynamic osmo-response.</title>
        <authorList>
            <person name="Becker E.A."/>
            <person name="Seitzer P.M."/>
            <person name="Tritt A."/>
            <person name="Larsen D."/>
            <person name="Krusor M."/>
            <person name="Yao A.I."/>
            <person name="Wu D."/>
            <person name="Madern D."/>
            <person name="Eisen J.A."/>
            <person name="Darling A.E."/>
            <person name="Facciotti M.T."/>
        </authorList>
    </citation>
    <scope>NUCLEOTIDE SEQUENCE [LARGE SCALE GENOMIC DNA]</scope>
    <source>
        <strain evidence="3 5">DSM 15624</strain>
    </source>
</reference>
<accession>L0JKL7</accession>